<dbReference type="InterPro" id="IPR038718">
    <property type="entry name" value="SNF2-like_sf"/>
</dbReference>
<name>A0A1D6FIP4_MAIZE</name>
<accession>A0A1D6FIP4</accession>
<keyword evidence="2" id="KW-0812">Transmembrane</keyword>
<dbReference type="Gene3D" id="3.40.50.300">
    <property type="entry name" value="P-loop containing nucleotide triphosphate hydrolases"/>
    <property type="match status" value="1"/>
</dbReference>
<feature type="region of interest" description="Disordered" evidence="1">
    <location>
        <begin position="1"/>
        <end position="120"/>
    </location>
</feature>
<proteinExistence type="predicted"/>
<feature type="compositionally biased region" description="Acidic residues" evidence="1">
    <location>
        <begin position="8"/>
        <end position="23"/>
    </location>
</feature>
<evidence type="ECO:0000256" key="1">
    <source>
        <dbReference type="SAM" id="MobiDB-lite"/>
    </source>
</evidence>
<evidence type="ECO:0000313" key="3">
    <source>
        <dbReference type="EMBL" id="AQK91661.1"/>
    </source>
</evidence>
<reference evidence="3" key="1">
    <citation type="submission" date="2015-12" db="EMBL/GenBank/DDBJ databases">
        <title>Update maize B73 reference genome by single molecule sequencing technologies.</title>
        <authorList>
            <consortium name="Maize Genome Sequencing Project"/>
            <person name="Ware D."/>
        </authorList>
    </citation>
    <scope>NUCLEOTIDE SEQUENCE</scope>
    <source>
        <tissue evidence="3">Seedling</tissue>
    </source>
</reference>
<feature type="region of interest" description="Disordered" evidence="1">
    <location>
        <begin position="171"/>
        <end position="198"/>
    </location>
</feature>
<sequence>MAKPMKYDDEEEISSSAEEEDQSDAAGSVSGEEGDDDDEDAAAPPAEEAEGEGQQEEEVDEEEIEAVTTGAGAEDEEDAGAVTAAEGDDESQSTEDDEPVARDKDDDDETDAVVGKREKARLKELQKMKKHKIQEILDTQNAAIDADMNNKGKGRLKYLLQQTEIFAHFAKGSQSNEKKPRGRGRHASKMTEEEEDEEYLKEEEDALAGAGGTRLVSQPSCIKGKMRDYQLAGLNWLIRLYENGINGILADEMGLGKTLQTISLLGYLHEFRGITGPHMVVAPKSTLGNWMKEIQRFCPILRAVKFLGNPEERNHIRDDLLQPGKFDVCVTSFEMAIKEKSALRRFSWRYIIIDEAHRIKNENSLLSKTMRIYNTNYRLLITGTPLQNNLHELWALLNFLLPEIFSSAETFDEWFQISGENDQQEVVQQLHKVLRPFLLRRLKSDVEKGLPPKKETILKVGMSQMQKQYYRALLQKDLEVISIVELTEIQVEKIVMHPLKPSISQEVKSLFSYFQLGQVALVSTWPLLMLWFFMTAIGIHKLICKLRTVHIG</sequence>
<dbReference type="PANTHER" id="PTHR10799">
    <property type="entry name" value="SNF2/RAD54 HELICASE FAMILY"/>
    <property type="match status" value="1"/>
</dbReference>
<dbReference type="SUPFAM" id="SSF52540">
    <property type="entry name" value="P-loop containing nucleoside triphosphate hydrolases"/>
    <property type="match status" value="1"/>
</dbReference>
<dbReference type="InterPro" id="IPR000330">
    <property type="entry name" value="SNF2_N"/>
</dbReference>
<dbReference type="Gene3D" id="3.40.50.10810">
    <property type="entry name" value="Tandem AAA-ATPase domain"/>
    <property type="match status" value="1"/>
</dbReference>
<dbReference type="InterPro" id="IPR014001">
    <property type="entry name" value="Helicase_ATP-bd"/>
</dbReference>
<protein>
    <submittedName>
        <fullName evidence="3">Putative chromatin-remodeling factor family</fullName>
    </submittedName>
</protein>
<dbReference type="EMBL" id="CM000784">
    <property type="protein sequence ID" value="AQK91661.1"/>
    <property type="molecule type" value="Genomic_DNA"/>
</dbReference>
<gene>
    <name evidence="3" type="ORF">ZEAMMB73_Zm00001d009312</name>
</gene>
<dbReference type="FunFam" id="3.40.50.10810:FF:000028">
    <property type="entry name" value="Chromatin-remodeling complex ATPase"/>
    <property type="match status" value="1"/>
</dbReference>
<dbReference type="PROSITE" id="PS51192">
    <property type="entry name" value="HELICASE_ATP_BIND_1"/>
    <property type="match status" value="1"/>
</dbReference>
<dbReference type="CDD" id="cd17997">
    <property type="entry name" value="DEXHc_SMARCA1_SMARCA5"/>
    <property type="match status" value="1"/>
</dbReference>
<dbReference type="GO" id="GO:0005524">
    <property type="term" value="F:ATP binding"/>
    <property type="evidence" value="ECO:0007669"/>
    <property type="project" value="InterPro"/>
</dbReference>
<dbReference type="SMART" id="SM00487">
    <property type="entry name" value="DEXDc"/>
    <property type="match status" value="1"/>
</dbReference>
<dbReference type="InterPro" id="IPR027417">
    <property type="entry name" value="P-loop_NTPase"/>
</dbReference>
<dbReference type="Pfam" id="PF00176">
    <property type="entry name" value="SNF2-rel_dom"/>
    <property type="match status" value="1"/>
</dbReference>
<evidence type="ECO:0000256" key="2">
    <source>
        <dbReference type="SAM" id="Phobius"/>
    </source>
</evidence>
<feature type="transmembrane region" description="Helical" evidence="2">
    <location>
        <begin position="510"/>
        <end position="533"/>
    </location>
</feature>
<keyword evidence="2" id="KW-1133">Transmembrane helix</keyword>
<dbReference type="AlphaFoldDB" id="A0A1D6FIP4"/>
<dbReference type="InterPro" id="IPR044754">
    <property type="entry name" value="Isw1/2_DEXHc"/>
</dbReference>
<feature type="compositionally biased region" description="Acidic residues" evidence="1">
    <location>
        <begin position="32"/>
        <end position="65"/>
    </location>
</feature>
<feature type="compositionally biased region" description="Acidic residues" evidence="1">
    <location>
        <begin position="86"/>
        <end position="98"/>
    </location>
</feature>
<organism evidence="3">
    <name type="scientific">Zea mays</name>
    <name type="common">Maize</name>
    <dbReference type="NCBI Taxonomy" id="4577"/>
    <lineage>
        <taxon>Eukaryota</taxon>
        <taxon>Viridiplantae</taxon>
        <taxon>Streptophyta</taxon>
        <taxon>Embryophyta</taxon>
        <taxon>Tracheophyta</taxon>
        <taxon>Spermatophyta</taxon>
        <taxon>Magnoliopsida</taxon>
        <taxon>Liliopsida</taxon>
        <taxon>Poales</taxon>
        <taxon>Poaceae</taxon>
        <taxon>PACMAD clade</taxon>
        <taxon>Panicoideae</taxon>
        <taxon>Andropogonodae</taxon>
        <taxon>Andropogoneae</taxon>
        <taxon>Tripsacinae</taxon>
        <taxon>Zea</taxon>
    </lineage>
</organism>
<keyword evidence="2" id="KW-0472">Membrane</keyword>